<evidence type="ECO:0000313" key="1">
    <source>
        <dbReference type="EMBL" id="MCM2563618.1"/>
    </source>
</evidence>
<organism evidence="1 2">
    <name type="scientific">Lutimaribacter degradans</name>
    <dbReference type="NCBI Taxonomy" id="2945989"/>
    <lineage>
        <taxon>Bacteria</taxon>
        <taxon>Pseudomonadati</taxon>
        <taxon>Pseudomonadota</taxon>
        <taxon>Alphaproteobacteria</taxon>
        <taxon>Rhodobacterales</taxon>
        <taxon>Roseobacteraceae</taxon>
        <taxon>Lutimaribacter</taxon>
    </lineage>
</organism>
<accession>A0ACC5ZZ25</accession>
<proteinExistence type="predicted"/>
<dbReference type="Proteomes" id="UP001203036">
    <property type="component" value="Unassembled WGS sequence"/>
</dbReference>
<name>A0ACC5ZZ25_9RHOB</name>
<gene>
    <name evidence="1" type="ORF">M8744_15790</name>
</gene>
<evidence type="ECO:0000313" key="2">
    <source>
        <dbReference type="Proteomes" id="UP001203036"/>
    </source>
</evidence>
<sequence length="206" mass="22246">MTEETLALIDRQCEADGIPREGCGCHRDVFRETVLERAKTPEAARLAAMMQAADAIDQMEMAKILQEAGRQTLNEAAQLLIAAQRGLEGCDDAAEEAQRKAERAVDLPEGDDPKTRFVRNCAAKNGRVGVCTCVADALLENLSPLELELMVDLQDADARGDDAMASLAEERGMTVEEAEKGLMMMSGRISAAMMAINPMACAMVAR</sequence>
<reference evidence="1" key="1">
    <citation type="submission" date="2022-06" db="EMBL/GenBank/DDBJ databases">
        <title>Lutimaribacter sp. EGI FJ00013, a novel bacterium isolated from a salt lake sediment enrichment.</title>
        <authorList>
            <person name="Gao L."/>
            <person name="Fang B.-Z."/>
            <person name="Li W.-J."/>
        </authorList>
    </citation>
    <scope>NUCLEOTIDE SEQUENCE</scope>
    <source>
        <strain evidence="1">EGI FJ00013</strain>
    </source>
</reference>
<protein>
    <submittedName>
        <fullName evidence="1">Uncharacterized protein</fullName>
    </submittedName>
</protein>
<comment type="caution">
    <text evidence="1">The sequence shown here is derived from an EMBL/GenBank/DDBJ whole genome shotgun (WGS) entry which is preliminary data.</text>
</comment>
<keyword evidence="2" id="KW-1185">Reference proteome</keyword>
<dbReference type="EMBL" id="JAMQGO010000014">
    <property type="protein sequence ID" value="MCM2563618.1"/>
    <property type="molecule type" value="Genomic_DNA"/>
</dbReference>